<feature type="signal peptide" evidence="1">
    <location>
        <begin position="1"/>
        <end position="21"/>
    </location>
</feature>
<proteinExistence type="predicted"/>
<sequence>MKLINLLTLTVAFAASFSAVAKPTYPCHGCTPEQVADLAWQTLSAAGAGDAYYVDYVNGKAYRLANQAPIPDMSNPEPEPYFPDIVFVPIDPAIVAFAENMRVLTNGNNLQVYEPAAGALSFRSNAVTPSSGGSGNLPANSYELMKRTDLEYNLSSHLMQTEQGIRGYIFGVIGALTQSGFDYSKAPAVIVYRFRDGGSAKFRLDMTVQKYVRVPGETYDGHGNRIPETKEDFYGHVYQVGPSNGPEYDYNYLAERAGLLGHQVYSGPISGFRIAYACTPDGCAGYIVAN</sequence>
<dbReference type="EMBL" id="RIBS01000003">
    <property type="protein sequence ID" value="RNF84473.1"/>
    <property type="molecule type" value="Genomic_DNA"/>
</dbReference>
<name>A0A3M8SUK6_9GAMM</name>
<dbReference type="OrthoDB" id="6001827at2"/>
<accession>A0A3M8SUK6</accession>
<dbReference type="AlphaFoldDB" id="A0A3M8SUK6"/>
<dbReference type="RefSeq" id="WP_123087658.1">
    <property type="nucleotide sequence ID" value="NZ_RIBS01000003.1"/>
</dbReference>
<organism evidence="2 3">
    <name type="scientific">Montanilutibacter psychrotolerans</name>
    <dbReference type="NCBI Taxonomy" id="1327343"/>
    <lineage>
        <taxon>Bacteria</taxon>
        <taxon>Pseudomonadati</taxon>
        <taxon>Pseudomonadota</taxon>
        <taxon>Gammaproteobacteria</taxon>
        <taxon>Lysobacterales</taxon>
        <taxon>Lysobacteraceae</taxon>
        <taxon>Montanilutibacter</taxon>
    </lineage>
</organism>
<keyword evidence="1" id="KW-0732">Signal</keyword>
<evidence type="ECO:0000313" key="3">
    <source>
        <dbReference type="Proteomes" id="UP000267049"/>
    </source>
</evidence>
<comment type="caution">
    <text evidence="2">The sequence shown here is derived from an EMBL/GenBank/DDBJ whole genome shotgun (WGS) entry which is preliminary data.</text>
</comment>
<gene>
    <name evidence="2" type="ORF">EER27_08890</name>
</gene>
<reference evidence="2 3" key="1">
    <citation type="submission" date="2018-11" db="EMBL/GenBank/DDBJ databases">
        <title>Lysobacter cryohumiis sp. nov., isolated from soil in the Tianshan Mountains, Xinjiang, China.</title>
        <authorList>
            <person name="Luo Y."/>
            <person name="Sheng H."/>
        </authorList>
    </citation>
    <scope>NUCLEOTIDE SEQUENCE [LARGE SCALE GENOMIC DNA]</scope>
    <source>
        <strain evidence="2 3">ZS60</strain>
    </source>
</reference>
<feature type="chain" id="PRO_5018298686" evidence="1">
    <location>
        <begin position="22"/>
        <end position="290"/>
    </location>
</feature>
<keyword evidence="3" id="KW-1185">Reference proteome</keyword>
<evidence type="ECO:0000256" key="1">
    <source>
        <dbReference type="SAM" id="SignalP"/>
    </source>
</evidence>
<evidence type="ECO:0000313" key="2">
    <source>
        <dbReference type="EMBL" id="RNF84473.1"/>
    </source>
</evidence>
<protein>
    <submittedName>
        <fullName evidence="2">Uncharacterized protein</fullName>
    </submittedName>
</protein>
<dbReference type="Proteomes" id="UP000267049">
    <property type="component" value="Unassembled WGS sequence"/>
</dbReference>